<evidence type="ECO:0000256" key="2">
    <source>
        <dbReference type="ARBA" id="ARBA00022448"/>
    </source>
</evidence>
<dbReference type="PROSITE" id="PS50850">
    <property type="entry name" value="MFS"/>
    <property type="match status" value="1"/>
</dbReference>
<evidence type="ECO:0000256" key="4">
    <source>
        <dbReference type="ARBA" id="ARBA00022989"/>
    </source>
</evidence>
<feature type="transmembrane region" description="Helical" evidence="6">
    <location>
        <begin position="89"/>
        <end position="108"/>
    </location>
</feature>
<evidence type="ECO:0000256" key="6">
    <source>
        <dbReference type="SAM" id="Phobius"/>
    </source>
</evidence>
<comment type="subcellular location">
    <subcellularLocation>
        <location evidence="1">Membrane</location>
        <topology evidence="1">Multi-pass membrane protein</topology>
    </subcellularLocation>
</comment>
<evidence type="ECO:0000313" key="9">
    <source>
        <dbReference type="Proteomes" id="UP000007347"/>
    </source>
</evidence>
<evidence type="ECO:0000313" key="8">
    <source>
        <dbReference type="EMBL" id="CCK81489.1"/>
    </source>
</evidence>
<evidence type="ECO:0000256" key="3">
    <source>
        <dbReference type="ARBA" id="ARBA00022692"/>
    </source>
</evidence>
<dbReference type="Pfam" id="PF07690">
    <property type="entry name" value="MFS_1"/>
    <property type="match status" value="1"/>
</dbReference>
<dbReference type="Proteomes" id="UP000007347">
    <property type="component" value="Chromosome"/>
</dbReference>
<dbReference type="InterPro" id="IPR011701">
    <property type="entry name" value="MFS"/>
</dbReference>
<dbReference type="EMBL" id="FO203503">
    <property type="protein sequence ID" value="CCK81489.1"/>
    <property type="molecule type" value="Genomic_DNA"/>
</dbReference>
<dbReference type="GO" id="GO:0016020">
    <property type="term" value="C:membrane"/>
    <property type="evidence" value="ECO:0007669"/>
    <property type="project" value="UniProtKB-SubCell"/>
</dbReference>
<dbReference type="RefSeq" id="WP_014958678.1">
    <property type="nucleotide sequence ID" value="NC_018645.1"/>
</dbReference>
<organism evidence="8 9">
    <name type="scientific">Desulfobacula toluolica (strain DSM 7467 / Tol2)</name>
    <dbReference type="NCBI Taxonomy" id="651182"/>
    <lineage>
        <taxon>Bacteria</taxon>
        <taxon>Pseudomonadati</taxon>
        <taxon>Thermodesulfobacteriota</taxon>
        <taxon>Desulfobacteria</taxon>
        <taxon>Desulfobacterales</taxon>
        <taxon>Desulfobacteraceae</taxon>
        <taxon>Desulfobacula</taxon>
    </lineage>
</organism>
<proteinExistence type="predicted"/>
<dbReference type="NCBIfam" id="TIGR00901">
    <property type="entry name" value="2A0125"/>
    <property type="match status" value="1"/>
</dbReference>
<feature type="transmembrane region" description="Helical" evidence="6">
    <location>
        <begin position="154"/>
        <end position="173"/>
    </location>
</feature>
<dbReference type="InterPro" id="IPR020846">
    <property type="entry name" value="MFS_dom"/>
</dbReference>
<protein>
    <submittedName>
        <fullName evidence="8">Major facilitator superfamily MFS1 protein</fullName>
    </submittedName>
</protein>
<reference evidence="8 9" key="1">
    <citation type="journal article" date="2013" name="Environ. Microbiol.">
        <title>Complete genome, catabolic sub-proteomes and key-metabolites of Desulfobacula toluolica Tol2, a marine, aromatic compound-degrading, sulfate-reducing bacterium.</title>
        <authorList>
            <person name="Wohlbrand L."/>
            <person name="Jacob J.H."/>
            <person name="Kube M."/>
            <person name="Mussmann M."/>
            <person name="Jarling R."/>
            <person name="Beck A."/>
            <person name="Amann R."/>
            <person name="Wilkes H."/>
            <person name="Reinhardt R."/>
            <person name="Rabus R."/>
        </authorList>
    </citation>
    <scope>NUCLEOTIDE SEQUENCE [LARGE SCALE GENOMIC DNA]</scope>
    <source>
        <strain evidence="9">DSM 7467 / Tol2</strain>
    </source>
</reference>
<evidence type="ECO:0000259" key="7">
    <source>
        <dbReference type="PROSITE" id="PS50850"/>
    </source>
</evidence>
<evidence type="ECO:0000256" key="5">
    <source>
        <dbReference type="ARBA" id="ARBA00023136"/>
    </source>
</evidence>
<feature type="transmembrane region" description="Helical" evidence="6">
    <location>
        <begin position="395"/>
        <end position="413"/>
    </location>
</feature>
<feature type="transmembrane region" description="Helical" evidence="6">
    <location>
        <begin position="50"/>
        <end position="68"/>
    </location>
</feature>
<keyword evidence="9" id="KW-1185">Reference proteome</keyword>
<name>K0NB45_DESTT</name>
<feature type="transmembrane region" description="Helical" evidence="6">
    <location>
        <begin position="329"/>
        <end position="355"/>
    </location>
</feature>
<dbReference type="HOGENOM" id="CLU_029352_1_2_7"/>
<feature type="transmembrane region" description="Helical" evidence="6">
    <location>
        <begin position="114"/>
        <end position="133"/>
    </location>
</feature>
<dbReference type="PATRIC" id="fig|651182.5.peg.3937"/>
<feature type="transmembrane region" description="Helical" evidence="6">
    <location>
        <begin position="367"/>
        <end position="389"/>
    </location>
</feature>
<keyword evidence="4 6" id="KW-1133">Transmembrane helix</keyword>
<feature type="transmembrane region" description="Helical" evidence="6">
    <location>
        <begin position="232"/>
        <end position="256"/>
    </location>
</feature>
<dbReference type="InterPro" id="IPR036259">
    <property type="entry name" value="MFS_trans_sf"/>
</dbReference>
<feature type="transmembrane region" description="Helical" evidence="6">
    <location>
        <begin position="179"/>
        <end position="200"/>
    </location>
</feature>
<feature type="transmembrane region" description="Helical" evidence="6">
    <location>
        <begin position="21"/>
        <end position="38"/>
    </location>
</feature>
<keyword evidence="2" id="KW-0813">Transport</keyword>
<evidence type="ECO:0000256" key="1">
    <source>
        <dbReference type="ARBA" id="ARBA00004141"/>
    </source>
</evidence>
<dbReference type="AlphaFoldDB" id="K0NB45"/>
<dbReference type="Gene3D" id="1.20.1250.20">
    <property type="entry name" value="MFS general substrate transporter like domains"/>
    <property type="match status" value="2"/>
</dbReference>
<dbReference type="PANTHER" id="PTHR12778:SF10">
    <property type="entry name" value="MAJOR FACILITATOR SUPERFAMILY DOMAIN-CONTAINING PROTEIN 3"/>
    <property type="match status" value="1"/>
</dbReference>
<dbReference type="GO" id="GO:0022857">
    <property type="term" value="F:transmembrane transporter activity"/>
    <property type="evidence" value="ECO:0007669"/>
    <property type="project" value="InterPro"/>
</dbReference>
<dbReference type="PANTHER" id="PTHR12778">
    <property type="entry name" value="SOLUTE CARRIER FAMILY 33 ACETYL-COA TRANSPORTER -RELATED"/>
    <property type="match status" value="1"/>
</dbReference>
<sequence length="429" mass="47752">MKHLSNFSFLHTVRVMLSWKMMAMFFFGFSSGFPFYIVKDVLKLWMTESNIDLTTIGLFSALSLPYTLKFVWSPLMDGYVPCFLGRRRGWILIAQLGLMISIALIGQFDPSDSLFGIVFMALCINFFGASQDISLDAFRREYLTSDELGFGTGVWMNAWRLGMYVAIGLSLLTELNISWATIHILLSLMMGIGMLTTLFVSEPKIDEGPPVSIKEAVVEPFVEFFKRNSAMLVLLFILLYKIGDNMAGAMTIPFILKMGFSKTEYFVIVKGIGMFGLFGGVILGGAVMIRLGIARSLWVFGVLQALSTAFFAILIVMDHNSLIWLDYRQIILGCVVGFEFFSTGLGQAAYATYMAIQTNKRFTATQYALLTSLMAVPGVFAASVTGFMAKYLGWDLFYLLCAGFAVPGMLLLFKIAPWNASNEALEKGF</sequence>
<dbReference type="STRING" id="651182.TOL2_C33320"/>
<accession>K0NB45</accession>
<gene>
    <name evidence="8" type="ordered locus">TOL2_C33320</name>
</gene>
<feature type="transmembrane region" description="Helical" evidence="6">
    <location>
        <begin position="268"/>
        <end position="289"/>
    </location>
</feature>
<feature type="domain" description="Major facilitator superfamily (MFS) profile" evidence="7">
    <location>
        <begin position="20"/>
        <end position="420"/>
    </location>
</feature>
<dbReference type="InterPro" id="IPR004752">
    <property type="entry name" value="AmpG_permease/AT-1"/>
</dbReference>
<dbReference type="KEGG" id="dto:TOL2_C33320"/>
<keyword evidence="3 6" id="KW-0812">Transmembrane</keyword>
<dbReference type="SUPFAM" id="SSF103473">
    <property type="entry name" value="MFS general substrate transporter"/>
    <property type="match status" value="1"/>
</dbReference>
<keyword evidence="5 6" id="KW-0472">Membrane</keyword>
<feature type="transmembrane region" description="Helical" evidence="6">
    <location>
        <begin position="296"/>
        <end position="317"/>
    </location>
</feature>